<dbReference type="AlphaFoldDB" id="A0A9X1MPU0"/>
<gene>
    <name evidence="2" type="ORF">LOC68_13390</name>
</gene>
<dbReference type="SUPFAM" id="SSF82185">
    <property type="entry name" value="Histone H3 K4-specific methyltransferase SET7/9 N-terminal domain"/>
    <property type="match status" value="1"/>
</dbReference>
<reference evidence="2" key="1">
    <citation type="submission" date="2021-11" db="EMBL/GenBank/DDBJ databases">
        <title>Genome sequence.</title>
        <authorList>
            <person name="Sun Q."/>
        </authorList>
    </citation>
    <scope>NUCLEOTIDE SEQUENCE</scope>
    <source>
        <strain evidence="2">JC732</strain>
    </source>
</reference>
<feature type="compositionally biased region" description="Basic and acidic residues" evidence="1">
    <location>
        <begin position="24"/>
        <end position="35"/>
    </location>
</feature>
<keyword evidence="3" id="KW-1185">Reference proteome</keyword>
<sequence length="124" mass="14115">MPNEDTVADDSGTRRKINQAVPPGRERTFDATRPGIEHGPYRYSYENGVCKFSGEKKDDLEDGPAEGYYPDGAVYWKGDYIEGQVSLGGIIFYDQQGNVLEGLNREERQKRFDEWENMNANAKK</sequence>
<evidence type="ECO:0000256" key="1">
    <source>
        <dbReference type="SAM" id="MobiDB-lite"/>
    </source>
</evidence>
<accession>A0A9X1MPU0</accession>
<feature type="region of interest" description="Disordered" evidence="1">
    <location>
        <begin position="1"/>
        <end position="35"/>
    </location>
</feature>
<dbReference type="EMBL" id="JAJKFT010000010">
    <property type="protein sequence ID" value="MCC9629389.1"/>
    <property type="molecule type" value="Genomic_DNA"/>
</dbReference>
<comment type="caution">
    <text evidence="2">The sequence shown here is derived from an EMBL/GenBank/DDBJ whole genome shotgun (WGS) entry which is preliminary data.</text>
</comment>
<proteinExistence type="predicted"/>
<evidence type="ECO:0000313" key="2">
    <source>
        <dbReference type="EMBL" id="MCC9629389.1"/>
    </source>
</evidence>
<organism evidence="2 3">
    <name type="scientific">Blastopirellula sediminis</name>
    <dbReference type="NCBI Taxonomy" id="2894196"/>
    <lineage>
        <taxon>Bacteria</taxon>
        <taxon>Pseudomonadati</taxon>
        <taxon>Planctomycetota</taxon>
        <taxon>Planctomycetia</taxon>
        <taxon>Pirellulales</taxon>
        <taxon>Pirellulaceae</taxon>
        <taxon>Blastopirellula</taxon>
    </lineage>
</organism>
<dbReference type="Proteomes" id="UP001139103">
    <property type="component" value="Unassembled WGS sequence"/>
</dbReference>
<protein>
    <recommendedName>
        <fullName evidence="4">MORN repeat protein</fullName>
    </recommendedName>
</protein>
<dbReference type="Gene3D" id="2.20.110.10">
    <property type="entry name" value="Histone H3 K4-specific methyltransferase SET7/9 N-terminal domain"/>
    <property type="match status" value="1"/>
</dbReference>
<dbReference type="RefSeq" id="WP_230219344.1">
    <property type="nucleotide sequence ID" value="NZ_JAJKFT010000010.1"/>
</dbReference>
<evidence type="ECO:0000313" key="3">
    <source>
        <dbReference type="Proteomes" id="UP001139103"/>
    </source>
</evidence>
<name>A0A9X1MPU0_9BACT</name>
<evidence type="ECO:0008006" key="4">
    <source>
        <dbReference type="Google" id="ProtNLM"/>
    </source>
</evidence>